<protein>
    <submittedName>
        <fullName evidence="8">RagB/SusD family nutrient uptake outer membrane protein</fullName>
    </submittedName>
</protein>
<comment type="subcellular location">
    <subcellularLocation>
        <location evidence="1">Cell outer membrane</location>
    </subcellularLocation>
</comment>
<accession>A0A9X3FDJ9</accession>
<feature type="chain" id="PRO_5040867173" evidence="6">
    <location>
        <begin position="22"/>
        <end position="493"/>
    </location>
</feature>
<keyword evidence="9" id="KW-1185">Reference proteome</keyword>
<evidence type="ECO:0000259" key="7">
    <source>
        <dbReference type="Pfam" id="PF07980"/>
    </source>
</evidence>
<name>A0A9X3FDJ9_9BACT</name>
<proteinExistence type="inferred from homology"/>
<dbReference type="RefSeq" id="WP_343332987.1">
    <property type="nucleotide sequence ID" value="NZ_JAPOHD010000020.1"/>
</dbReference>
<organism evidence="8 9">
    <name type="scientific">Draconibacterium aestuarii</name>
    <dbReference type="NCBI Taxonomy" id="2998507"/>
    <lineage>
        <taxon>Bacteria</taxon>
        <taxon>Pseudomonadati</taxon>
        <taxon>Bacteroidota</taxon>
        <taxon>Bacteroidia</taxon>
        <taxon>Marinilabiliales</taxon>
        <taxon>Prolixibacteraceae</taxon>
        <taxon>Draconibacterium</taxon>
    </lineage>
</organism>
<sequence>MKIIKKIIALLILPFMLVSCNDWLDFDQEGLIPTEDIDFTDASQMYAPVSGVYADARRKMTQWEVWPLLNVRGDEVTKGGGSETDQGVYLDAERFSYAPVKGFWALNNAWTAFYRVVYTTYNNQILLDRFREHLTTDAQWELSDQYEAEITFHRALSYYFISNLWGDVPLVDPEDLNYAFLNRKKQETVRAFIHEELDFCIEKLPEVQAQHQGAVTKWSAMTLKAKLALQEGNYELVRSLTDDIISNAGLSLYDDYYNLFKIPGKLASESLYEFQFSDFGQGDGQEVYGAAWFQHQGPNGGIAPIAGWGFMLITEDYIDFMKGRNETDRWDVAILESGSRTPASDSIPLFTPSYQNIKGYYNGKAYLPKNQMTEGRNQYGSNNNIRMLRYADVLLMNSEAKVRLGGDAATPLNEVRNRAGLESIPSPTLEDVLDERRAEFSLEWGDRFNDLVRTGQAETVFAEYGFSRVEHEFYPIPTAQEDLNPNLKEPAVN</sequence>
<evidence type="ECO:0000256" key="5">
    <source>
        <dbReference type="ARBA" id="ARBA00023237"/>
    </source>
</evidence>
<evidence type="ECO:0000256" key="4">
    <source>
        <dbReference type="ARBA" id="ARBA00023136"/>
    </source>
</evidence>
<dbReference type="AlphaFoldDB" id="A0A9X3FDJ9"/>
<dbReference type="SUPFAM" id="SSF48452">
    <property type="entry name" value="TPR-like"/>
    <property type="match status" value="1"/>
</dbReference>
<feature type="domain" description="RagB/SusD" evidence="7">
    <location>
        <begin position="358"/>
        <end position="462"/>
    </location>
</feature>
<feature type="signal peptide" evidence="6">
    <location>
        <begin position="1"/>
        <end position="21"/>
    </location>
</feature>
<evidence type="ECO:0000256" key="2">
    <source>
        <dbReference type="ARBA" id="ARBA00006275"/>
    </source>
</evidence>
<reference evidence="8" key="1">
    <citation type="submission" date="2022-11" db="EMBL/GenBank/DDBJ databases">
        <title>Marilongibacter aestuarii gen. nov., sp. nov., isolated from tidal flat sediment.</title>
        <authorList>
            <person name="Jiayan W."/>
        </authorList>
    </citation>
    <scope>NUCLEOTIDE SEQUENCE</scope>
    <source>
        <strain evidence="8">Z1-6</strain>
    </source>
</reference>
<dbReference type="Proteomes" id="UP001145087">
    <property type="component" value="Unassembled WGS sequence"/>
</dbReference>
<comment type="similarity">
    <text evidence="2">Belongs to the SusD family.</text>
</comment>
<comment type="caution">
    <text evidence="8">The sequence shown here is derived from an EMBL/GenBank/DDBJ whole genome shotgun (WGS) entry which is preliminary data.</text>
</comment>
<dbReference type="Gene3D" id="1.25.40.390">
    <property type="match status" value="1"/>
</dbReference>
<dbReference type="EMBL" id="JAPOHD010000020">
    <property type="protein sequence ID" value="MCY1720653.1"/>
    <property type="molecule type" value="Genomic_DNA"/>
</dbReference>
<keyword evidence="4" id="KW-0472">Membrane</keyword>
<dbReference type="GO" id="GO:0009279">
    <property type="term" value="C:cell outer membrane"/>
    <property type="evidence" value="ECO:0007669"/>
    <property type="project" value="UniProtKB-SubCell"/>
</dbReference>
<evidence type="ECO:0000256" key="6">
    <source>
        <dbReference type="SAM" id="SignalP"/>
    </source>
</evidence>
<keyword evidence="3 6" id="KW-0732">Signal</keyword>
<keyword evidence="5" id="KW-0998">Cell outer membrane</keyword>
<dbReference type="PROSITE" id="PS51257">
    <property type="entry name" value="PROKAR_LIPOPROTEIN"/>
    <property type="match status" value="1"/>
</dbReference>
<dbReference type="InterPro" id="IPR012944">
    <property type="entry name" value="SusD_RagB_dom"/>
</dbReference>
<gene>
    <name evidence="8" type="ORF">OU798_09885</name>
</gene>
<evidence type="ECO:0000256" key="1">
    <source>
        <dbReference type="ARBA" id="ARBA00004442"/>
    </source>
</evidence>
<evidence type="ECO:0000256" key="3">
    <source>
        <dbReference type="ARBA" id="ARBA00022729"/>
    </source>
</evidence>
<evidence type="ECO:0000313" key="8">
    <source>
        <dbReference type="EMBL" id="MCY1720653.1"/>
    </source>
</evidence>
<evidence type="ECO:0000313" key="9">
    <source>
        <dbReference type="Proteomes" id="UP001145087"/>
    </source>
</evidence>
<dbReference type="Pfam" id="PF07980">
    <property type="entry name" value="SusD_RagB"/>
    <property type="match status" value="1"/>
</dbReference>
<dbReference type="InterPro" id="IPR011990">
    <property type="entry name" value="TPR-like_helical_dom_sf"/>
</dbReference>